<keyword evidence="3" id="KW-1185">Reference proteome</keyword>
<evidence type="ECO:0000313" key="2">
    <source>
        <dbReference type="EMBL" id="MBA2224698.1"/>
    </source>
</evidence>
<dbReference type="AlphaFoldDB" id="A0A7V8VAZ2"/>
<dbReference type="Proteomes" id="UP000542342">
    <property type="component" value="Unassembled WGS sequence"/>
</dbReference>
<dbReference type="GO" id="GO:0006313">
    <property type="term" value="P:DNA transposition"/>
    <property type="evidence" value="ECO:0007669"/>
    <property type="project" value="InterPro"/>
</dbReference>
<dbReference type="EMBL" id="JACEFB010000001">
    <property type="protein sequence ID" value="MBA2224698.1"/>
    <property type="molecule type" value="Genomic_DNA"/>
</dbReference>
<evidence type="ECO:0000313" key="3">
    <source>
        <dbReference type="Proteomes" id="UP000542342"/>
    </source>
</evidence>
<dbReference type="PANTHER" id="PTHR36966">
    <property type="entry name" value="REP-ASSOCIATED TYROSINE TRANSPOSASE"/>
    <property type="match status" value="1"/>
</dbReference>
<dbReference type="GO" id="GO:0004803">
    <property type="term" value="F:transposase activity"/>
    <property type="evidence" value="ECO:0007669"/>
    <property type="project" value="InterPro"/>
</dbReference>
<proteinExistence type="predicted"/>
<sequence>MPPYDPQRHHRRSIRLKGYDYTQPGAYFVTLCTHERAHLFGRVVDGKMVLNDFGEIVREEWFRSADIRAEIELHPDEFVVMPNHVHGIVWIVDNAVATGPNVGATGRSPLHEYPPRGPAKRSLSSFIAGFKSAVTTRINQMRGTPGTPVWQRNYYEHIIRDNVGVTSRSPLQAIRRYIRDNPLRWYLDRYNPDAAGSDPLAREIWRMLNDQEDAP</sequence>
<dbReference type="SMART" id="SM01321">
    <property type="entry name" value="Y1_Tnp"/>
    <property type="match status" value="1"/>
</dbReference>
<dbReference type="RefSeq" id="WP_194536637.1">
    <property type="nucleotide sequence ID" value="NZ_JACEFB010000001.1"/>
</dbReference>
<dbReference type="InterPro" id="IPR036515">
    <property type="entry name" value="Transposase_17_sf"/>
</dbReference>
<dbReference type="InterPro" id="IPR002686">
    <property type="entry name" value="Transposase_17"/>
</dbReference>
<name>A0A7V8VAZ2_9BACT</name>
<feature type="domain" description="Transposase IS200-like" evidence="1">
    <location>
        <begin position="22"/>
        <end position="181"/>
    </location>
</feature>
<organism evidence="2 3">
    <name type="scientific">Thermogemmata fonticola</name>
    <dbReference type="NCBI Taxonomy" id="2755323"/>
    <lineage>
        <taxon>Bacteria</taxon>
        <taxon>Pseudomonadati</taxon>
        <taxon>Planctomycetota</taxon>
        <taxon>Planctomycetia</taxon>
        <taxon>Gemmatales</taxon>
        <taxon>Gemmataceae</taxon>
        <taxon>Thermogemmata</taxon>
    </lineage>
</organism>
<dbReference type="Gene3D" id="3.30.70.1290">
    <property type="entry name" value="Transposase IS200-like"/>
    <property type="match status" value="1"/>
</dbReference>
<dbReference type="InterPro" id="IPR052715">
    <property type="entry name" value="RAYT_transposase"/>
</dbReference>
<gene>
    <name evidence="2" type="ORF">H0921_00815</name>
</gene>
<protein>
    <submittedName>
        <fullName evidence="2">Transposase</fullName>
    </submittedName>
</protein>
<accession>A0A7V8VAZ2</accession>
<dbReference type="PANTHER" id="PTHR36966:SF1">
    <property type="entry name" value="REP-ASSOCIATED TYROSINE TRANSPOSASE"/>
    <property type="match status" value="1"/>
</dbReference>
<evidence type="ECO:0000259" key="1">
    <source>
        <dbReference type="SMART" id="SM01321"/>
    </source>
</evidence>
<reference evidence="2 3" key="1">
    <citation type="submission" date="2020-07" db="EMBL/GenBank/DDBJ databases">
        <title>Thermogemmata thermophila gen. nov., sp. nov., a novel moderate thermophilic planctomycete from a Kamchatka hot spring.</title>
        <authorList>
            <person name="Elcheninov A.G."/>
            <person name="Podosokorskaya O.A."/>
            <person name="Kovaleva O.L."/>
            <person name="Novikov A."/>
            <person name="Bonch-Osmolovskaya E.A."/>
            <person name="Toshchakov S.V."/>
            <person name="Kublanov I.V."/>
        </authorList>
    </citation>
    <scope>NUCLEOTIDE SEQUENCE [LARGE SCALE GENOMIC DNA]</scope>
    <source>
        <strain evidence="2 3">2918</strain>
    </source>
</reference>
<dbReference type="GO" id="GO:0043565">
    <property type="term" value="F:sequence-specific DNA binding"/>
    <property type="evidence" value="ECO:0007669"/>
    <property type="project" value="TreeGrafter"/>
</dbReference>
<dbReference type="SUPFAM" id="SSF143422">
    <property type="entry name" value="Transposase IS200-like"/>
    <property type="match status" value="1"/>
</dbReference>
<comment type="caution">
    <text evidence="2">The sequence shown here is derived from an EMBL/GenBank/DDBJ whole genome shotgun (WGS) entry which is preliminary data.</text>
</comment>